<evidence type="ECO:0000313" key="11">
    <source>
        <dbReference type="Proteomes" id="UP000593880"/>
    </source>
</evidence>
<dbReference type="SMART" id="SM00388">
    <property type="entry name" value="HisKA"/>
    <property type="match status" value="1"/>
</dbReference>
<dbReference type="Gene3D" id="3.40.50.2300">
    <property type="match status" value="1"/>
</dbReference>
<organism evidence="10 11">
    <name type="scientific">Bradyrhizobium guangdongense</name>
    <dbReference type="NCBI Taxonomy" id="1325090"/>
    <lineage>
        <taxon>Bacteria</taxon>
        <taxon>Pseudomonadati</taxon>
        <taxon>Pseudomonadota</taxon>
        <taxon>Alphaproteobacteria</taxon>
        <taxon>Hyphomicrobiales</taxon>
        <taxon>Nitrobacteraceae</taxon>
        <taxon>Bradyrhizobium</taxon>
    </lineage>
</organism>
<name>A0ABX6UDL6_9BRAD</name>
<dbReference type="EMBL" id="CP030057">
    <property type="protein sequence ID" value="QOZ59408.1"/>
    <property type="molecule type" value="Genomic_DNA"/>
</dbReference>
<evidence type="ECO:0000313" key="10">
    <source>
        <dbReference type="EMBL" id="QOZ59408.1"/>
    </source>
</evidence>
<dbReference type="InterPro" id="IPR005467">
    <property type="entry name" value="His_kinase_dom"/>
</dbReference>
<feature type="transmembrane region" description="Helical" evidence="7">
    <location>
        <begin position="65"/>
        <end position="84"/>
    </location>
</feature>
<evidence type="ECO:0000259" key="8">
    <source>
        <dbReference type="PROSITE" id="PS50109"/>
    </source>
</evidence>
<evidence type="ECO:0000259" key="9">
    <source>
        <dbReference type="PROSITE" id="PS50110"/>
    </source>
</evidence>
<dbReference type="SMART" id="SM00387">
    <property type="entry name" value="HATPase_c"/>
    <property type="match status" value="1"/>
</dbReference>
<keyword evidence="7" id="KW-0472">Membrane</keyword>
<dbReference type="Gene3D" id="3.30.565.10">
    <property type="entry name" value="Histidine kinase-like ATPase, C-terminal domain"/>
    <property type="match status" value="1"/>
</dbReference>
<dbReference type="SMART" id="SM00448">
    <property type="entry name" value="REC"/>
    <property type="match status" value="1"/>
</dbReference>
<evidence type="ECO:0000256" key="3">
    <source>
        <dbReference type="ARBA" id="ARBA00022553"/>
    </source>
</evidence>
<keyword evidence="7" id="KW-1133">Transmembrane helix</keyword>
<dbReference type="Gene3D" id="1.10.287.130">
    <property type="match status" value="1"/>
</dbReference>
<evidence type="ECO:0000256" key="4">
    <source>
        <dbReference type="ARBA" id="ARBA00022679"/>
    </source>
</evidence>
<feature type="modified residue" description="4-aspartylphosphate" evidence="6">
    <location>
        <position position="465"/>
    </location>
</feature>
<dbReference type="InterPro" id="IPR036890">
    <property type="entry name" value="HATPase_C_sf"/>
</dbReference>
<dbReference type="PROSITE" id="PS50110">
    <property type="entry name" value="RESPONSE_REGULATORY"/>
    <property type="match status" value="1"/>
</dbReference>
<dbReference type="InterPro" id="IPR004358">
    <property type="entry name" value="Sig_transdc_His_kin-like_C"/>
</dbReference>
<dbReference type="PANTHER" id="PTHR43047:SF9">
    <property type="entry name" value="HISTIDINE KINASE"/>
    <property type="match status" value="1"/>
</dbReference>
<evidence type="ECO:0000256" key="2">
    <source>
        <dbReference type="ARBA" id="ARBA00012438"/>
    </source>
</evidence>
<dbReference type="InterPro" id="IPR003594">
    <property type="entry name" value="HATPase_dom"/>
</dbReference>
<dbReference type="CDD" id="cd00156">
    <property type="entry name" value="REC"/>
    <property type="match status" value="1"/>
</dbReference>
<keyword evidence="4" id="KW-0808">Transferase</keyword>
<accession>A0ABX6UDL6</accession>
<reference evidence="10 11" key="1">
    <citation type="submission" date="2018-06" db="EMBL/GenBank/DDBJ databases">
        <title>Comparative genomics of rhizobia nodulating Arachis hypogaea in China.</title>
        <authorList>
            <person name="Li Y."/>
        </authorList>
    </citation>
    <scope>NUCLEOTIDE SEQUENCE [LARGE SCALE GENOMIC DNA]</scope>
    <source>
        <strain evidence="10 11">CCBAU 51658</strain>
    </source>
</reference>
<evidence type="ECO:0000256" key="6">
    <source>
        <dbReference type="PROSITE-ProRule" id="PRU00169"/>
    </source>
</evidence>
<evidence type="ECO:0000256" key="1">
    <source>
        <dbReference type="ARBA" id="ARBA00000085"/>
    </source>
</evidence>
<keyword evidence="7" id="KW-0812">Transmembrane</keyword>
<proteinExistence type="predicted"/>
<dbReference type="InterPro" id="IPR003661">
    <property type="entry name" value="HisK_dim/P_dom"/>
</dbReference>
<dbReference type="Pfam" id="PF02518">
    <property type="entry name" value="HATPase_c"/>
    <property type="match status" value="1"/>
</dbReference>
<dbReference type="Pfam" id="PF00072">
    <property type="entry name" value="Response_reg"/>
    <property type="match status" value="1"/>
</dbReference>
<dbReference type="Pfam" id="PF00512">
    <property type="entry name" value="HisKA"/>
    <property type="match status" value="1"/>
</dbReference>
<dbReference type="InterPro" id="IPR036097">
    <property type="entry name" value="HisK_dim/P_sf"/>
</dbReference>
<comment type="catalytic activity">
    <reaction evidence="1">
        <text>ATP + protein L-histidine = ADP + protein N-phospho-L-histidine.</text>
        <dbReference type="EC" id="2.7.13.3"/>
    </reaction>
</comment>
<dbReference type="EC" id="2.7.13.3" evidence="2"/>
<dbReference type="PROSITE" id="PS50109">
    <property type="entry name" value="HIS_KIN"/>
    <property type="match status" value="1"/>
</dbReference>
<keyword evidence="3 6" id="KW-0597">Phosphoprotein</keyword>
<evidence type="ECO:0000256" key="5">
    <source>
        <dbReference type="ARBA" id="ARBA00022777"/>
    </source>
</evidence>
<dbReference type="CDD" id="cd00082">
    <property type="entry name" value="HisKA"/>
    <property type="match status" value="1"/>
</dbReference>
<feature type="domain" description="Histidine kinase" evidence="8">
    <location>
        <begin position="178"/>
        <end position="391"/>
    </location>
</feature>
<keyword evidence="11" id="KW-1185">Reference proteome</keyword>
<dbReference type="SUPFAM" id="SSF52172">
    <property type="entry name" value="CheY-like"/>
    <property type="match status" value="1"/>
</dbReference>
<feature type="domain" description="Response regulatory" evidence="9">
    <location>
        <begin position="413"/>
        <end position="531"/>
    </location>
</feature>
<feature type="transmembrane region" description="Helical" evidence="7">
    <location>
        <begin position="90"/>
        <end position="110"/>
    </location>
</feature>
<dbReference type="SUPFAM" id="SSF47384">
    <property type="entry name" value="Homodimeric domain of signal transducing histidine kinase"/>
    <property type="match status" value="1"/>
</dbReference>
<dbReference type="Proteomes" id="UP000593880">
    <property type="component" value="Chromosome"/>
</dbReference>
<keyword evidence="5" id="KW-0418">Kinase</keyword>
<dbReference type="PRINTS" id="PR00344">
    <property type="entry name" value="BCTRLSENSOR"/>
</dbReference>
<gene>
    <name evidence="10" type="ORF">XH86_12215</name>
</gene>
<dbReference type="PANTHER" id="PTHR43047">
    <property type="entry name" value="TWO-COMPONENT HISTIDINE PROTEIN KINASE"/>
    <property type="match status" value="1"/>
</dbReference>
<dbReference type="InterPro" id="IPR011006">
    <property type="entry name" value="CheY-like_superfamily"/>
</dbReference>
<sequence length="542" mass="59005">MRVLLWLGGIAGADICLSLLDRSFRHNAPKDNQLLSWAWARAIASGARALAWSSGPILMYQHGDIVSLIVPLWGIINLTAASAYTAAPFLPSLIATGLAGILPAACWLLAQGTDVTRLGAALLLLALPFVGFLGVLGRRNITALIEGRLELAGLLERQQLQTRLVEDAMTERTRFFTSVSHDLKQPLQALSLYAPLLLSAKDDGSRRDIATRVIECVTTLERQFSAILKVADIDASLRQARPAPISLQALFVRLADQFRPDAEAKGLRLKTVPTSLWCWAPSDLLERVLLNLLSNAVKYTRQGTILLGARKIGRAVRICVVDTGIGISQEEQLKIFDEFYQVGNSGRARELGYGLGLSIVRRLCTGMQWPVACKSAVGRGSLFSVEVPRAERAPRTPTGLDASTDLQSTMTQKVVIFEDDALVEDALTRLLTSWGISVVSCRNEMELLEVLQSSPPDALPHVLLDHRLGNGATGLDLADQVGKSFGNRVRLTLMTAETDKAVMDGAARRNIVVLRKPIKPIRLRAILRAHTAGANIKRCDPS</sequence>
<dbReference type="InterPro" id="IPR001789">
    <property type="entry name" value="Sig_transdc_resp-reg_receiver"/>
</dbReference>
<feature type="transmembrane region" description="Helical" evidence="7">
    <location>
        <begin position="117"/>
        <end position="136"/>
    </location>
</feature>
<protein>
    <recommendedName>
        <fullName evidence="2">histidine kinase</fullName>
        <ecNumber evidence="2">2.7.13.3</ecNumber>
    </recommendedName>
</protein>
<dbReference type="SUPFAM" id="SSF55874">
    <property type="entry name" value="ATPase domain of HSP90 chaperone/DNA topoisomerase II/histidine kinase"/>
    <property type="match status" value="1"/>
</dbReference>
<evidence type="ECO:0000256" key="7">
    <source>
        <dbReference type="SAM" id="Phobius"/>
    </source>
</evidence>